<feature type="transmembrane region" description="Helical" evidence="1">
    <location>
        <begin position="119"/>
        <end position="141"/>
    </location>
</feature>
<dbReference type="Proteomes" id="UP000783686">
    <property type="component" value="Unassembled WGS sequence"/>
</dbReference>
<keyword evidence="1" id="KW-0472">Membrane</keyword>
<dbReference type="AlphaFoldDB" id="A0A811LQH3"/>
<protein>
    <submittedName>
        <fullName evidence="2">Uncharacterized protein</fullName>
    </submittedName>
</protein>
<evidence type="ECO:0000313" key="3">
    <source>
        <dbReference type="Proteomes" id="UP000614601"/>
    </source>
</evidence>
<gene>
    <name evidence="2" type="ORF">BOKJ2_LOCUS13708</name>
</gene>
<keyword evidence="1" id="KW-1133">Transmembrane helix</keyword>
<reference evidence="2" key="1">
    <citation type="submission" date="2020-09" db="EMBL/GenBank/DDBJ databases">
        <authorList>
            <person name="Kikuchi T."/>
        </authorList>
    </citation>
    <scope>NUCLEOTIDE SEQUENCE</scope>
    <source>
        <strain evidence="2">SH1</strain>
    </source>
</reference>
<proteinExistence type="predicted"/>
<evidence type="ECO:0000313" key="2">
    <source>
        <dbReference type="EMBL" id="CAD5229649.1"/>
    </source>
</evidence>
<keyword evidence="1" id="KW-0812">Transmembrane</keyword>
<feature type="transmembrane region" description="Helical" evidence="1">
    <location>
        <begin position="79"/>
        <end position="98"/>
    </location>
</feature>
<keyword evidence="3" id="KW-1185">Reference proteome</keyword>
<dbReference type="EMBL" id="CAJFDH010000006">
    <property type="protein sequence ID" value="CAD5229649.1"/>
    <property type="molecule type" value="Genomic_DNA"/>
</dbReference>
<feature type="transmembrane region" description="Helical" evidence="1">
    <location>
        <begin position="49"/>
        <end position="67"/>
    </location>
</feature>
<evidence type="ECO:0000256" key="1">
    <source>
        <dbReference type="SAM" id="Phobius"/>
    </source>
</evidence>
<sequence>MSVLTELELSNDKLLPQRCVNCNSNDDMDDIPKVEVTGWRLVLLAFERFVKLTIMMFGVFLGVKGTLRAVVNGNELNTILAIFSTLSPLYLTSAYIYTKIRSLKDWSAITIRIHIYTHVFLAFFAIFAASCTMLICIMLELNGLDSSEYWEATFWMVHAFFWETITWITLRKYILQLCSKKIRLCRVETIDSEFSTEIEHLTQHDDMIV</sequence>
<name>A0A811LQH3_9BILA</name>
<dbReference type="Proteomes" id="UP000614601">
    <property type="component" value="Unassembled WGS sequence"/>
</dbReference>
<dbReference type="OrthoDB" id="10314290at2759"/>
<dbReference type="EMBL" id="CAJFCW020000006">
    <property type="protein sequence ID" value="CAG9127150.1"/>
    <property type="molecule type" value="Genomic_DNA"/>
</dbReference>
<feature type="transmembrane region" description="Helical" evidence="1">
    <location>
        <begin position="153"/>
        <end position="174"/>
    </location>
</feature>
<organism evidence="2 3">
    <name type="scientific">Bursaphelenchus okinawaensis</name>
    <dbReference type="NCBI Taxonomy" id="465554"/>
    <lineage>
        <taxon>Eukaryota</taxon>
        <taxon>Metazoa</taxon>
        <taxon>Ecdysozoa</taxon>
        <taxon>Nematoda</taxon>
        <taxon>Chromadorea</taxon>
        <taxon>Rhabditida</taxon>
        <taxon>Tylenchina</taxon>
        <taxon>Tylenchomorpha</taxon>
        <taxon>Aphelenchoidea</taxon>
        <taxon>Aphelenchoididae</taxon>
        <taxon>Bursaphelenchus</taxon>
    </lineage>
</organism>
<accession>A0A811LQH3</accession>
<comment type="caution">
    <text evidence="2">The sequence shown here is derived from an EMBL/GenBank/DDBJ whole genome shotgun (WGS) entry which is preliminary data.</text>
</comment>